<evidence type="ECO:0000313" key="1">
    <source>
        <dbReference type="EMBL" id="RKF80496.1"/>
    </source>
</evidence>
<sequence length="122" mass="13494">MEKTSHFLSVPPIPSQISDRSIAAVSDMYPRWPSNQPASQSTKLSSLPTVLTGVPTKVMEARNSVIVKPIQADTSSCTVKRAFGTANGAFMHWTGRLEIYVSRRLLLDVYLLINVLFESPIM</sequence>
<reference evidence="1 2" key="1">
    <citation type="journal article" date="2018" name="BMC Genomics">
        <title>Comparative genome analyses reveal sequence features reflecting distinct modes of host-adaptation between dicot and monocot powdery mildew.</title>
        <authorList>
            <person name="Wu Y."/>
            <person name="Ma X."/>
            <person name="Pan Z."/>
            <person name="Kale S.D."/>
            <person name="Song Y."/>
            <person name="King H."/>
            <person name="Zhang Q."/>
            <person name="Presley C."/>
            <person name="Deng X."/>
            <person name="Wei C.I."/>
            <person name="Xiao S."/>
        </authorList>
    </citation>
    <scope>NUCLEOTIDE SEQUENCE [LARGE SCALE GENOMIC DNA]</scope>
    <source>
        <strain evidence="1">UCSC1</strain>
    </source>
</reference>
<evidence type="ECO:0000313" key="2">
    <source>
        <dbReference type="Proteomes" id="UP000285405"/>
    </source>
</evidence>
<proteinExistence type="predicted"/>
<organism evidence="1 2">
    <name type="scientific">Golovinomyces cichoracearum</name>
    <dbReference type="NCBI Taxonomy" id="62708"/>
    <lineage>
        <taxon>Eukaryota</taxon>
        <taxon>Fungi</taxon>
        <taxon>Dikarya</taxon>
        <taxon>Ascomycota</taxon>
        <taxon>Pezizomycotina</taxon>
        <taxon>Leotiomycetes</taxon>
        <taxon>Erysiphales</taxon>
        <taxon>Erysiphaceae</taxon>
        <taxon>Golovinomyces</taxon>
    </lineage>
</organism>
<dbReference type="EMBL" id="MCBR01003596">
    <property type="protein sequence ID" value="RKF80496.1"/>
    <property type="molecule type" value="Genomic_DNA"/>
</dbReference>
<accession>A0A420J132</accession>
<protein>
    <submittedName>
        <fullName evidence="1">Uncharacterized protein</fullName>
    </submittedName>
</protein>
<gene>
    <name evidence="1" type="ORF">GcC1_035028</name>
</gene>
<dbReference type="Proteomes" id="UP000285405">
    <property type="component" value="Unassembled WGS sequence"/>
</dbReference>
<dbReference type="AlphaFoldDB" id="A0A420J132"/>
<comment type="caution">
    <text evidence="1">The sequence shown here is derived from an EMBL/GenBank/DDBJ whole genome shotgun (WGS) entry which is preliminary data.</text>
</comment>
<name>A0A420J132_9PEZI</name>